<feature type="signal peptide" evidence="2">
    <location>
        <begin position="1"/>
        <end position="26"/>
    </location>
</feature>
<evidence type="ECO:0000256" key="2">
    <source>
        <dbReference type="SAM" id="SignalP"/>
    </source>
</evidence>
<keyword evidence="4" id="KW-1185">Reference proteome</keyword>
<dbReference type="Proteomes" id="UP001482513">
    <property type="component" value="Unassembled WGS sequence"/>
</dbReference>
<organism evidence="3 4">
    <name type="scientific">Leptolyngbya subtilissima DQ-A4</name>
    <dbReference type="NCBI Taxonomy" id="2933933"/>
    <lineage>
        <taxon>Bacteria</taxon>
        <taxon>Bacillati</taxon>
        <taxon>Cyanobacteriota</taxon>
        <taxon>Cyanophyceae</taxon>
        <taxon>Leptolyngbyales</taxon>
        <taxon>Leptolyngbyaceae</taxon>
        <taxon>Leptolyngbya group</taxon>
        <taxon>Leptolyngbya</taxon>
    </lineage>
</organism>
<reference evidence="3 4" key="1">
    <citation type="submission" date="2022-04" db="EMBL/GenBank/DDBJ databases">
        <title>Positive selection, recombination, and allopatry shape intraspecific diversity of widespread and dominant cyanobacteria.</title>
        <authorList>
            <person name="Wei J."/>
            <person name="Shu W."/>
            <person name="Hu C."/>
        </authorList>
    </citation>
    <scope>NUCLEOTIDE SEQUENCE [LARGE SCALE GENOMIC DNA]</scope>
    <source>
        <strain evidence="3 4">DQ-A4</strain>
    </source>
</reference>
<comment type="caution">
    <text evidence="3">The sequence shown here is derived from an EMBL/GenBank/DDBJ whole genome shotgun (WGS) entry which is preliminary data.</text>
</comment>
<feature type="region of interest" description="Disordered" evidence="1">
    <location>
        <begin position="72"/>
        <end position="105"/>
    </location>
</feature>
<name>A0ABV0K549_9CYAN</name>
<proteinExistence type="predicted"/>
<keyword evidence="2" id="KW-0732">Signal</keyword>
<dbReference type="RefSeq" id="WP_190700566.1">
    <property type="nucleotide sequence ID" value="NZ_JAMPKX010000005.1"/>
</dbReference>
<feature type="chain" id="PRO_5046317598" description="Secreted protein" evidence="2">
    <location>
        <begin position="27"/>
        <end position="105"/>
    </location>
</feature>
<dbReference type="EMBL" id="JAMPKX010000005">
    <property type="protein sequence ID" value="MEP0947905.1"/>
    <property type="molecule type" value="Genomic_DNA"/>
</dbReference>
<sequence length="105" mass="10821">MHSSSPCFLMTRLACAASLGLVMATAAPLGLSAGLEASSEATLRTAARAEDDRGSGRLSRVPAIAGWLSFRGSGRVDPTPPQPSFGSDSPVAYRGSGRITKTRIT</sequence>
<gene>
    <name evidence="3" type="ORF">NC992_13560</name>
</gene>
<accession>A0ABV0K549</accession>
<evidence type="ECO:0000313" key="4">
    <source>
        <dbReference type="Proteomes" id="UP001482513"/>
    </source>
</evidence>
<evidence type="ECO:0000256" key="1">
    <source>
        <dbReference type="SAM" id="MobiDB-lite"/>
    </source>
</evidence>
<protein>
    <recommendedName>
        <fullName evidence="5">Secreted protein</fullName>
    </recommendedName>
</protein>
<evidence type="ECO:0000313" key="3">
    <source>
        <dbReference type="EMBL" id="MEP0947905.1"/>
    </source>
</evidence>
<evidence type="ECO:0008006" key="5">
    <source>
        <dbReference type="Google" id="ProtNLM"/>
    </source>
</evidence>